<sequence>MSKKVLIVEDEIFVALEIEQIVEETGFDVSAIAADREAALACADSCDIALVDLNLRDGPTGPTIGMELASRYGIRVIYVTANPSQIGAASVAALGVITKPFRAQSISAALQLAAEDEPELHAADIAGFIPFLPNGSSSGMESRG</sequence>
<dbReference type="SUPFAM" id="SSF52172">
    <property type="entry name" value="CheY-like"/>
    <property type="match status" value="1"/>
</dbReference>
<dbReference type="RefSeq" id="WP_119744755.1">
    <property type="nucleotide sequence ID" value="NZ_QVRA01000005.1"/>
</dbReference>
<dbReference type="InterPro" id="IPR011006">
    <property type="entry name" value="CheY-like_superfamily"/>
</dbReference>
<evidence type="ECO:0000256" key="1">
    <source>
        <dbReference type="PROSITE-ProRule" id="PRU00169"/>
    </source>
</evidence>
<dbReference type="Proteomes" id="UP000283469">
    <property type="component" value="Unassembled WGS sequence"/>
</dbReference>
<evidence type="ECO:0000313" key="4">
    <source>
        <dbReference type="Proteomes" id="UP000283469"/>
    </source>
</evidence>
<dbReference type="InterPro" id="IPR001789">
    <property type="entry name" value="Sig_transdc_resp-reg_receiver"/>
</dbReference>
<proteinExistence type="predicted"/>
<dbReference type="OrthoDB" id="7060229at2"/>
<gene>
    <name evidence="3" type="ORF">D0Z70_06935</name>
</gene>
<dbReference type="Pfam" id="PF00072">
    <property type="entry name" value="Response_reg"/>
    <property type="match status" value="1"/>
</dbReference>
<accession>A0A418YUC5</accession>
<dbReference type="Gene3D" id="3.40.50.2300">
    <property type="match status" value="1"/>
</dbReference>
<name>A0A418YUC5_9SPHN</name>
<evidence type="ECO:0000259" key="2">
    <source>
        <dbReference type="PROSITE" id="PS50110"/>
    </source>
</evidence>
<organism evidence="3 4">
    <name type="scientific">Sphingobium terrigena</name>
    <dbReference type="NCBI Taxonomy" id="2304063"/>
    <lineage>
        <taxon>Bacteria</taxon>
        <taxon>Pseudomonadati</taxon>
        <taxon>Pseudomonadota</taxon>
        <taxon>Alphaproteobacteria</taxon>
        <taxon>Sphingomonadales</taxon>
        <taxon>Sphingomonadaceae</taxon>
        <taxon>Sphingobium</taxon>
    </lineage>
</organism>
<keyword evidence="1" id="KW-0597">Phosphoprotein</keyword>
<feature type="domain" description="Response regulatory" evidence="2">
    <location>
        <begin position="4"/>
        <end position="114"/>
    </location>
</feature>
<evidence type="ECO:0000313" key="3">
    <source>
        <dbReference type="EMBL" id="RJG55775.1"/>
    </source>
</evidence>
<dbReference type="EMBL" id="QVRA01000005">
    <property type="protein sequence ID" value="RJG55775.1"/>
    <property type="molecule type" value="Genomic_DNA"/>
</dbReference>
<dbReference type="AlphaFoldDB" id="A0A418YUC5"/>
<keyword evidence="4" id="KW-1185">Reference proteome</keyword>
<dbReference type="PROSITE" id="PS50110">
    <property type="entry name" value="RESPONSE_REGULATORY"/>
    <property type="match status" value="1"/>
</dbReference>
<dbReference type="SMART" id="SM00448">
    <property type="entry name" value="REC"/>
    <property type="match status" value="1"/>
</dbReference>
<dbReference type="NCBIfam" id="NF009972">
    <property type="entry name" value="PRK13435.1-3"/>
    <property type="match status" value="1"/>
</dbReference>
<dbReference type="GO" id="GO:0000160">
    <property type="term" value="P:phosphorelay signal transduction system"/>
    <property type="evidence" value="ECO:0007669"/>
    <property type="project" value="InterPro"/>
</dbReference>
<protein>
    <submittedName>
        <fullName evidence="3">Response regulator</fullName>
    </submittedName>
</protein>
<reference evidence="3 4" key="1">
    <citation type="submission" date="2018-08" db="EMBL/GenBank/DDBJ databases">
        <title>Sphingobium sp. EO9.</title>
        <authorList>
            <person name="Park Y."/>
            <person name="Kim K.H."/>
            <person name="Jeon C.O."/>
        </authorList>
    </citation>
    <scope>NUCLEOTIDE SEQUENCE [LARGE SCALE GENOMIC DNA]</scope>
    <source>
        <strain evidence="3 4">EO9</strain>
    </source>
</reference>
<feature type="modified residue" description="4-aspartylphosphate" evidence="1">
    <location>
        <position position="52"/>
    </location>
</feature>
<comment type="caution">
    <text evidence="3">The sequence shown here is derived from an EMBL/GenBank/DDBJ whole genome shotgun (WGS) entry which is preliminary data.</text>
</comment>